<evidence type="ECO:0000313" key="2">
    <source>
        <dbReference type="EMBL" id="OAE31969.1"/>
    </source>
</evidence>
<evidence type="ECO:0000313" key="3">
    <source>
        <dbReference type="Proteomes" id="UP000077202"/>
    </source>
</evidence>
<proteinExistence type="predicted"/>
<dbReference type="Proteomes" id="UP000077202">
    <property type="component" value="Unassembled WGS sequence"/>
</dbReference>
<feature type="region of interest" description="Disordered" evidence="1">
    <location>
        <begin position="127"/>
        <end position="171"/>
    </location>
</feature>
<gene>
    <name evidence="2" type="ORF">AXG93_4421s1200</name>
</gene>
<reference evidence="2" key="1">
    <citation type="submission" date="2016-03" db="EMBL/GenBank/DDBJ databases">
        <title>Mechanisms controlling the formation of the plant cell surface in tip-growing cells are functionally conserved among land plants.</title>
        <authorList>
            <person name="Honkanen S."/>
            <person name="Jones V.A."/>
            <person name="Morieri G."/>
            <person name="Champion C."/>
            <person name="Hetherington A.J."/>
            <person name="Kelly S."/>
            <person name="Saint-Marcoux D."/>
            <person name="Proust H."/>
            <person name="Prescott H."/>
            <person name="Dolan L."/>
        </authorList>
    </citation>
    <scope>NUCLEOTIDE SEQUENCE [LARGE SCALE GENOMIC DNA]</scope>
    <source>
        <tissue evidence="2">Whole gametophyte</tissue>
    </source>
</reference>
<protein>
    <submittedName>
        <fullName evidence="2">Uncharacterized protein</fullName>
    </submittedName>
</protein>
<keyword evidence="3" id="KW-1185">Reference proteome</keyword>
<evidence type="ECO:0000256" key="1">
    <source>
        <dbReference type="SAM" id="MobiDB-lite"/>
    </source>
</evidence>
<dbReference type="EMBL" id="LVLJ01000930">
    <property type="protein sequence ID" value="OAE31969.1"/>
    <property type="molecule type" value="Genomic_DNA"/>
</dbReference>
<organism evidence="2 3">
    <name type="scientific">Marchantia polymorpha subsp. ruderalis</name>
    <dbReference type="NCBI Taxonomy" id="1480154"/>
    <lineage>
        <taxon>Eukaryota</taxon>
        <taxon>Viridiplantae</taxon>
        <taxon>Streptophyta</taxon>
        <taxon>Embryophyta</taxon>
        <taxon>Marchantiophyta</taxon>
        <taxon>Marchantiopsida</taxon>
        <taxon>Marchantiidae</taxon>
        <taxon>Marchantiales</taxon>
        <taxon>Marchantiaceae</taxon>
        <taxon>Marchantia</taxon>
    </lineage>
</organism>
<sequence>MIRTYTSGQRLEAATRTFRGLPGADIDPGRILLPEDMDAFCKGSRRLSDLAWQAAPPDARFRSQEGRKEGSIERTHQRKAVDAFWADVLKISSKLDGRGTSVSLPYPERRSVGQRLTEDSNVRLFARSSADSATEKAQQSKGKARVGAMKAGRKEGRGKGGKGGRHVIQPK</sequence>
<comment type="caution">
    <text evidence="2">The sequence shown here is derived from an EMBL/GenBank/DDBJ whole genome shotgun (WGS) entry which is preliminary data.</text>
</comment>
<feature type="compositionally biased region" description="Polar residues" evidence="1">
    <location>
        <begin position="129"/>
        <end position="141"/>
    </location>
</feature>
<dbReference type="AlphaFoldDB" id="A0A176WFW9"/>
<accession>A0A176WFW9</accession>
<name>A0A176WFW9_MARPO</name>